<keyword evidence="3" id="KW-0238">DNA-binding</keyword>
<evidence type="ECO:0000256" key="3">
    <source>
        <dbReference type="ARBA" id="ARBA00023125"/>
    </source>
</evidence>
<dbReference type="InterPro" id="IPR045314">
    <property type="entry name" value="bZIP_plant_GBF1"/>
</dbReference>
<dbReference type="GO" id="GO:0003677">
    <property type="term" value="F:DNA binding"/>
    <property type="evidence" value="ECO:0007669"/>
    <property type="project" value="UniProtKB-KW"/>
</dbReference>
<accession>A0ABD3J8I6</accession>
<feature type="compositionally biased region" description="Polar residues" evidence="6">
    <location>
        <begin position="96"/>
        <end position="106"/>
    </location>
</feature>
<dbReference type="FunFam" id="1.20.5.170:FF:000020">
    <property type="entry name" value="BZIP transcription factor"/>
    <property type="match status" value="1"/>
</dbReference>
<gene>
    <name evidence="8" type="ORF">ACJRO7_034299</name>
</gene>
<dbReference type="GO" id="GO:0005634">
    <property type="term" value="C:nucleus"/>
    <property type="evidence" value="ECO:0007669"/>
    <property type="project" value="UniProtKB-SubCell"/>
</dbReference>
<keyword evidence="2" id="KW-0805">Transcription regulation</keyword>
<dbReference type="PROSITE" id="PS00036">
    <property type="entry name" value="BZIP_BASIC"/>
    <property type="match status" value="1"/>
</dbReference>
<dbReference type="PROSITE" id="PS50217">
    <property type="entry name" value="BZIP"/>
    <property type="match status" value="1"/>
</dbReference>
<feature type="compositionally biased region" description="Basic and acidic residues" evidence="6">
    <location>
        <begin position="122"/>
        <end position="135"/>
    </location>
</feature>
<evidence type="ECO:0000256" key="2">
    <source>
        <dbReference type="ARBA" id="ARBA00023015"/>
    </source>
</evidence>
<proteinExistence type="predicted"/>
<dbReference type="InterPro" id="IPR046347">
    <property type="entry name" value="bZIP_sf"/>
</dbReference>
<keyword evidence="9" id="KW-1185">Reference proteome</keyword>
<dbReference type="Gene3D" id="1.20.5.170">
    <property type="match status" value="1"/>
</dbReference>
<evidence type="ECO:0000256" key="6">
    <source>
        <dbReference type="SAM" id="MobiDB-lite"/>
    </source>
</evidence>
<dbReference type="Pfam" id="PF00170">
    <property type="entry name" value="bZIP_1"/>
    <property type="match status" value="1"/>
</dbReference>
<comment type="caution">
    <text evidence="8">The sequence shown here is derived from an EMBL/GenBank/DDBJ whole genome shotgun (WGS) entry which is preliminary data.</text>
</comment>
<evidence type="ECO:0000313" key="8">
    <source>
        <dbReference type="EMBL" id="KAL3721927.1"/>
    </source>
</evidence>
<evidence type="ECO:0000259" key="7">
    <source>
        <dbReference type="PROSITE" id="PS50217"/>
    </source>
</evidence>
<organism evidence="8 9">
    <name type="scientific">Eucalyptus globulus</name>
    <name type="common">Tasmanian blue gum</name>
    <dbReference type="NCBI Taxonomy" id="34317"/>
    <lineage>
        <taxon>Eukaryota</taxon>
        <taxon>Viridiplantae</taxon>
        <taxon>Streptophyta</taxon>
        <taxon>Embryophyta</taxon>
        <taxon>Tracheophyta</taxon>
        <taxon>Spermatophyta</taxon>
        <taxon>Magnoliopsida</taxon>
        <taxon>eudicotyledons</taxon>
        <taxon>Gunneridae</taxon>
        <taxon>Pentapetalae</taxon>
        <taxon>rosids</taxon>
        <taxon>malvids</taxon>
        <taxon>Myrtales</taxon>
        <taxon>Myrtaceae</taxon>
        <taxon>Myrtoideae</taxon>
        <taxon>Eucalypteae</taxon>
        <taxon>Eucalyptus</taxon>
    </lineage>
</organism>
<dbReference type="InterPro" id="IPR004827">
    <property type="entry name" value="bZIP"/>
</dbReference>
<dbReference type="AlphaFoldDB" id="A0ABD3J8I6"/>
<comment type="subcellular location">
    <subcellularLocation>
        <location evidence="1">Nucleus</location>
    </subcellularLocation>
</comment>
<dbReference type="PANTHER" id="PTHR45764:SF21">
    <property type="entry name" value="OS03G0770000 PROTEIN"/>
    <property type="match status" value="1"/>
</dbReference>
<feature type="domain" description="BZIP" evidence="7">
    <location>
        <begin position="133"/>
        <end position="179"/>
    </location>
</feature>
<evidence type="ECO:0000256" key="5">
    <source>
        <dbReference type="ARBA" id="ARBA00023242"/>
    </source>
</evidence>
<evidence type="ECO:0000256" key="4">
    <source>
        <dbReference type="ARBA" id="ARBA00023163"/>
    </source>
</evidence>
<dbReference type="CDD" id="cd14702">
    <property type="entry name" value="bZIP_plant_GBF1"/>
    <property type="match status" value="1"/>
</dbReference>
<dbReference type="GO" id="GO:0046982">
    <property type="term" value="F:protein heterodimerization activity"/>
    <property type="evidence" value="ECO:0007669"/>
    <property type="project" value="UniProtKB-ARBA"/>
</dbReference>
<dbReference type="Proteomes" id="UP001634007">
    <property type="component" value="Unassembled WGS sequence"/>
</dbReference>
<name>A0ABD3J8I6_EUCGL</name>
<reference evidence="8 9" key="1">
    <citation type="submission" date="2024-11" db="EMBL/GenBank/DDBJ databases">
        <title>Chromosome-level genome assembly of Eucalyptus globulus Labill. provides insights into its genome evolution.</title>
        <authorList>
            <person name="Li X."/>
        </authorList>
    </citation>
    <scope>NUCLEOTIDE SEQUENCE [LARGE SCALE GENOMIC DNA]</scope>
    <source>
        <strain evidence="8">CL2024</strain>
        <tissue evidence="8">Fresh tender leaves</tissue>
    </source>
</reference>
<dbReference type="PANTHER" id="PTHR45764">
    <property type="entry name" value="BZIP TRANSCRIPTION FACTOR 44"/>
    <property type="match status" value="1"/>
</dbReference>
<feature type="region of interest" description="Disordered" evidence="6">
    <location>
        <begin position="89"/>
        <end position="159"/>
    </location>
</feature>
<evidence type="ECO:0000256" key="1">
    <source>
        <dbReference type="ARBA" id="ARBA00004123"/>
    </source>
</evidence>
<keyword evidence="5" id="KW-0539">Nucleus</keyword>
<evidence type="ECO:0000313" key="9">
    <source>
        <dbReference type="Proteomes" id="UP001634007"/>
    </source>
</evidence>
<sequence>MTKMPPNPNSSCPGVGPASTLSAPHKYHPSTLHFFPFPPPPSLPPYNSASPTMLAAMPTGFPFGPVPYSPFQSFDNDFAPWDCIDNPFSDKIQSPKPVTSTSMSDDSNLDPVSYPSNSGKSSGEKRKGDAAVDERKRRRMVSNRESARRSRMRKQRHLENLRNQVNRLKVQNRELSNRLRLVLYHCYLLRRSNDQLRSEQSMLRHKLSNMQQILLLQQLQQQQNIPSWPCNSTPIIETCERTSSLIL</sequence>
<dbReference type="SUPFAM" id="SSF57959">
    <property type="entry name" value="Leucine zipper domain"/>
    <property type="match status" value="1"/>
</dbReference>
<dbReference type="SMART" id="SM00338">
    <property type="entry name" value="BRLZ"/>
    <property type="match status" value="1"/>
</dbReference>
<dbReference type="EMBL" id="JBJKBG010000009">
    <property type="protein sequence ID" value="KAL3721927.1"/>
    <property type="molecule type" value="Genomic_DNA"/>
</dbReference>
<keyword evidence="4" id="KW-0804">Transcription</keyword>
<protein>
    <recommendedName>
        <fullName evidence="7">BZIP domain-containing protein</fullName>
    </recommendedName>
</protein>